<dbReference type="EMBL" id="RWGY01000007">
    <property type="protein sequence ID" value="TVU40746.1"/>
    <property type="molecule type" value="Genomic_DNA"/>
</dbReference>
<keyword evidence="2" id="KW-1185">Reference proteome</keyword>
<sequence length="185" mass="20332">MEMAMPSSLQMPRVSMARVYLCHGRGRVSAVAAWTWPVCCRARARRHPPPAAAKAPPCLTLRLPLVVAGFAASASERKRGESLQDDSNLFLWSWKADSKGIAGWEQLRVIKLNTLLSLPEGAWVSSCGFMEGTDTIFISTSVSIFTLKLKSGQIRNVGPRSGYGPIVPYMNYYTRGFVVARLLSP</sequence>
<organism evidence="1 2">
    <name type="scientific">Eragrostis curvula</name>
    <name type="common">weeping love grass</name>
    <dbReference type="NCBI Taxonomy" id="38414"/>
    <lineage>
        <taxon>Eukaryota</taxon>
        <taxon>Viridiplantae</taxon>
        <taxon>Streptophyta</taxon>
        <taxon>Embryophyta</taxon>
        <taxon>Tracheophyta</taxon>
        <taxon>Spermatophyta</taxon>
        <taxon>Magnoliopsida</taxon>
        <taxon>Liliopsida</taxon>
        <taxon>Poales</taxon>
        <taxon>Poaceae</taxon>
        <taxon>PACMAD clade</taxon>
        <taxon>Chloridoideae</taxon>
        <taxon>Eragrostideae</taxon>
        <taxon>Eragrostidinae</taxon>
        <taxon>Eragrostis</taxon>
    </lineage>
</organism>
<dbReference type="AlphaFoldDB" id="A0A5J9VYR9"/>
<protein>
    <submittedName>
        <fullName evidence="1">Uncharacterized protein</fullName>
    </submittedName>
</protein>
<accession>A0A5J9VYR9</accession>
<evidence type="ECO:0000313" key="1">
    <source>
        <dbReference type="EMBL" id="TVU40746.1"/>
    </source>
</evidence>
<comment type="caution">
    <text evidence="1">The sequence shown here is derived from an EMBL/GenBank/DDBJ whole genome shotgun (WGS) entry which is preliminary data.</text>
</comment>
<dbReference type="Proteomes" id="UP000324897">
    <property type="component" value="Chromosome 4"/>
</dbReference>
<proteinExistence type="predicted"/>
<name>A0A5J9VYR9_9POAL</name>
<reference evidence="1 2" key="1">
    <citation type="journal article" date="2019" name="Sci. Rep.">
        <title>A high-quality genome of Eragrostis curvula grass provides insights into Poaceae evolution and supports new strategies to enhance forage quality.</title>
        <authorList>
            <person name="Carballo J."/>
            <person name="Santos B.A.C.M."/>
            <person name="Zappacosta D."/>
            <person name="Garbus I."/>
            <person name="Selva J.P."/>
            <person name="Gallo C.A."/>
            <person name="Diaz A."/>
            <person name="Albertini E."/>
            <person name="Caccamo M."/>
            <person name="Echenique V."/>
        </authorList>
    </citation>
    <scope>NUCLEOTIDE SEQUENCE [LARGE SCALE GENOMIC DNA]</scope>
    <source>
        <strain evidence="2">cv. Victoria</strain>
        <tissue evidence="1">Leaf</tissue>
    </source>
</reference>
<gene>
    <name evidence="1" type="ORF">EJB05_14221</name>
</gene>
<dbReference type="Gramene" id="TVU40746">
    <property type="protein sequence ID" value="TVU40746"/>
    <property type="gene ID" value="EJB05_14221"/>
</dbReference>
<feature type="non-terminal residue" evidence="1">
    <location>
        <position position="1"/>
    </location>
</feature>
<dbReference type="PANTHER" id="PTHR33186">
    <property type="entry name" value="OS10G0136150 PROTEIN-RELATED"/>
    <property type="match status" value="1"/>
</dbReference>
<evidence type="ECO:0000313" key="2">
    <source>
        <dbReference type="Proteomes" id="UP000324897"/>
    </source>
</evidence>
<dbReference type="PANTHER" id="PTHR33186:SF28">
    <property type="entry name" value="F-BOX DOMAIN-CONTAINING PROTEIN"/>
    <property type="match status" value="1"/>
</dbReference>